<dbReference type="GO" id="GO:0008902">
    <property type="term" value="F:hydroxymethylpyrimidine kinase activity"/>
    <property type="evidence" value="ECO:0007669"/>
    <property type="project" value="UniProtKB-EC"/>
</dbReference>
<gene>
    <name evidence="11" type="ORF">BISU_1306</name>
</gene>
<dbReference type="GO" id="GO:0005524">
    <property type="term" value="F:ATP binding"/>
    <property type="evidence" value="ECO:0007669"/>
    <property type="project" value="UniProtKB-KW"/>
</dbReference>
<dbReference type="AlphaFoldDB" id="A0A087EBN7"/>
<dbReference type="Gene3D" id="3.40.1190.20">
    <property type="match status" value="1"/>
</dbReference>
<sequence>MQHTVMQHTVQQPPVTFSIAGSDPSGGAGTQADLKTFSALGVYGAAALAGLTVQNTQGVRQAIAVNPQLVRDQIDAVLDDLPIAATKLGMLSNAAVANAVADVIEERREEFGLVVLDPVMVATSGDRLLEEDAVAVIRTRLMRLADIVTPNLPETAVLLGDDVPTAHNADDLEQQARALVSAGARSALVKGGHLNDDVLTDVLASAEGVARFASPRIRTRNTHGTGCTLSSAIAASAALHGDTRATGVSPAAVANARDYLHRAIEAGADWRLSRHPETGHGPVDHLFDLHSVNLHGANQQQRAFNAKMRQQSSASSAESASYRYW</sequence>
<evidence type="ECO:0000313" key="12">
    <source>
        <dbReference type="Proteomes" id="UP000029055"/>
    </source>
</evidence>
<dbReference type="FunFam" id="3.40.1190.20:FF:000003">
    <property type="entry name" value="Phosphomethylpyrimidine kinase ThiD"/>
    <property type="match status" value="1"/>
</dbReference>
<evidence type="ECO:0000256" key="7">
    <source>
        <dbReference type="ARBA" id="ARBA00022777"/>
    </source>
</evidence>
<evidence type="ECO:0000256" key="5">
    <source>
        <dbReference type="ARBA" id="ARBA00022679"/>
    </source>
</evidence>
<evidence type="ECO:0000256" key="2">
    <source>
        <dbReference type="ARBA" id="ARBA00000565"/>
    </source>
</evidence>
<dbReference type="STRING" id="77635.BISU_1306"/>
<comment type="catalytic activity">
    <reaction evidence="1">
        <text>4-amino-5-hydroxymethyl-2-methylpyrimidine + ATP = 4-amino-2-methyl-5-(phosphooxymethyl)pyrimidine + ADP + H(+)</text>
        <dbReference type="Rhea" id="RHEA:23096"/>
        <dbReference type="ChEBI" id="CHEBI:15378"/>
        <dbReference type="ChEBI" id="CHEBI:16892"/>
        <dbReference type="ChEBI" id="CHEBI:30616"/>
        <dbReference type="ChEBI" id="CHEBI:58354"/>
        <dbReference type="ChEBI" id="CHEBI:456216"/>
        <dbReference type="EC" id="2.7.1.49"/>
    </reaction>
</comment>
<dbReference type="InterPro" id="IPR004399">
    <property type="entry name" value="HMP/HMP-P_kinase_dom"/>
</dbReference>
<evidence type="ECO:0000256" key="9">
    <source>
        <dbReference type="ARBA" id="ARBA00022977"/>
    </source>
</evidence>
<dbReference type="GO" id="GO:0005829">
    <property type="term" value="C:cytosol"/>
    <property type="evidence" value="ECO:0007669"/>
    <property type="project" value="TreeGrafter"/>
</dbReference>
<dbReference type="eggNOG" id="COG0351">
    <property type="taxonomic scope" value="Bacteria"/>
</dbReference>
<dbReference type="InterPro" id="IPR029056">
    <property type="entry name" value="Ribokinase-like"/>
</dbReference>
<dbReference type="EMBL" id="JGZR01000001">
    <property type="protein sequence ID" value="KFJ05188.1"/>
    <property type="molecule type" value="Genomic_DNA"/>
</dbReference>
<dbReference type="GO" id="GO:0008972">
    <property type="term" value="F:phosphomethylpyrimidine kinase activity"/>
    <property type="evidence" value="ECO:0007669"/>
    <property type="project" value="UniProtKB-EC"/>
</dbReference>
<evidence type="ECO:0000256" key="3">
    <source>
        <dbReference type="ARBA" id="ARBA00003848"/>
    </source>
</evidence>
<dbReference type="UniPathway" id="UPA00060">
    <property type="reaction ID" value="UER00138"/>
</dbReference>
<dbReference type="Proteomes" id="UP000029055">
    <property type="component" value="Unassembled WGS sequence"/>
</dbReference>
<reference evidence="11 12" key="1">
    <citation type="submission" date="2014-03" db="EMBL/GenBank/DDBJ databases">
        <title>Genomics of Bifidobacteria.</title>
        <authorList>
            <person name="Ventura M."/>
            <person name="Milani C."/>
            <person name="Lugli G.A."/>
        </authorList>
    </citation>
    <scope>NUCLEOTIDE SEQUENCE [LARGE SCALE GENOMIC DNA]</scope>
    <source>
        <strain evidence="11 12">LMG 11597</strain>
    </source>
</reference>
<keyword evidence="12" id="KW-1185">Reference proteome</keyword>
<keyword evidence="5 11" id="KW-0808">Transferase</keyword>
<proteinExistence type="predicted"/>
<protein>
    <submittedName>
        <fullName evidence="11">Phosphomethylpyrimidine kinase</fullName>
        <ecNumber evidence="11">2.7.1.49</ecNumber>
        <ecNumber evidence="11">2.7.4.7</ecNumber>
    </submittedName>
</protein>
<dbReference type="PANTHER" id="PTHR20858">
    <property type="entry name" value="PHOSPHOMETHYLPYRIMIDINE KINASE"/>
    <property type="match status" value="1"/>
</dbReference>
<dbReference type="NCBIfam" id="TIGR00097">
    <property type="entry name" value="HMP-P_kinase"/>
    <property type="match status" value="1"/>
</dbReference>
<accession>A0A087EBN7</accession>
<evidence type="ECO:0000256" key="1">
    <source>
        <dbReference type="ARBA" id="ARBA00000151"/>
    </source>
</evidence>
<keyword evidence="6" id="KW-0547">Nucleotide-binding</keyword>
<evidence type="ECO:0000256" key="4">
    <source>
        <dbReference type="ARBA" id="ARBA00004769"/>
    </source>
</evidence>
<dbReference type="InterPro" id="IPR013749">
    <property type="entry name" value="PM/HMP-P_kinase-1"/>
</dbReference>
<comment type="catalytic activity">
    <reaction evidence="2">
        <text>4-amino-2-methyl-5-(phosphooxymethyl)pyrimidine + ATP = 4-amino-2-methyl-5-(diphosphooxymethyl)pyrimidine + ADP</text>
        <dbReference type="Rhea" id="RHEA:19893"/>
        <dbReference type="ChEBI" id="CHEBI:30616"/>
        <dbReference type="ChEBI" id="CHEBI:57841"/>
        <dbReference type="ChEBI" id="CHEBI:58354"/>
        <dbReference type="ChEBI" id="CHEBI:456216"/>
        <dbReference type="EC" id="2.7.4.7"/>
    </reaction>
</comment>
<dbReference type="EC" id="2.7.4.7" evidence="11"/>
<dbReference type="Pfam" id="PF08543">
    <property type="entry name" value="Phos_pyr_kin"/>
    <property type="match status" value="1"/>
</dbReference>
<name>A0A087EBN7_9BIFI</name>
<feature type="domain" description="Pyridoxamine kinase/Phosphomethylpyrimidine kinase" evidence="10">
    <location>
        <begin position="23"/>
        <end position="270"/>
    </location>
</feature>
<dbReference type="RefSeq" id="WP_169472541.1">
    <property type="nucleotide sequence ID" value="NZ_CP062939.1"/>
</dbReference>
<dbReference type="GO" id="GO:0009228">
    <property type="term" value="P:thiamine biosynthetic process"/>
    <property type="evidence" value="ECO:0007669"/>
    <property type="project" value="UniProtKB-KW"/>
</dbReference>
<dbReference type="GO" id="GO:0009229">
    <property type="term" value="P:thiamine diphosphate biosynthetic process"/>
    <property type="evidence" value="ECO:0007669"/>
    <property type="project" value="UniProtKB-UniPathway"/>
</dbReference>
<keyword evidence="8" id="KW-0067">ATP-binding</keyword>
<comment type="caution">
    <text evidence="11">The sequence shown here is derived from an EMBL/GenBank/DDBJ whole genome shotgun (WGS) entry which is preliminary data.</text>
</comment>
<evidence type="ECO:0000256" key="6">
    <source>
        <dbReference type="ARBA" id="ARBA00022741"/>
    </source>
</evidence>
<dbReference type="CDD" id="cd01169">
    <property type="entry name" value="HMPP_kinase"/>
    <property type="match status" value="1"/>
</dbReference>
<evidence type="ECO:0000259" key="10">
    <source>
        <dbReference type="Pfam" id="PF08543"/>
    </source>
</evidence>
<comment type="function">
    <text evidence="3">Catalyzes the phosphorylation of hydroxymethylpyrimidine phosphate (HMP-P) to HMP-PP, and of HMP to HMP-P.</text>
</comment>
<keyword evidence="7 11" id="KW-0418">Kinase</keyword>
<comment type="pathway">
    <text evidence="4">Cofactor biosynthesis; thiamine diphosphate biosynthesis; 4-amino-2-methyl-5-diphosphomethylpyrimidine from 5-amino-1-(5-phospho-D-ribosyl)imidazole: step 3/3.</text>
</comment>
<dbReference type="EC" id="2.7.1.49" evidence="11"/>
<dbReference type="PANTHER" id="PTHR20858:SF17">
    <property type="entry name" value="HYDROXYMETHYLPYRIMIDINE_PHOSPHOMETHYLPYRIMIDINE KINASE THI20-RELATED"/>
    <property type="match status" value="1"/>
</dbReference>
<organism evidence="11 12">
    <name type="scientific">Bifidobacterium subtile</name>
    <dbReference type="NCBI Taxonomy" id="77635"/>
    <lineage>
        <taxon>Bacteria</taxon>
        <taxon>Bacillati</taxon>
        <taxon>Actinomycetota</taxon>
        <taxon>Actinomycetes</taxon>
        <taxon>Bifidobacteriales</taxon>
        <taxon>Bifidobacteriaceae</taxon>
        <taxon>Bifidobacterium</taxon>
    </lineage>
</organism>
<dbReference type="SUPFAM" id="SSF53613">
    <property type="entry name" value="Ribokinase-like"/>
    <property type="match status" value="1"/>
</dbReference>
<evidence type="ECO:0000256" key="8">
    <source>
        <dbReference type="ARBA" id="ARBA00022840"/>
    </source>
</evidence>
<keyword evidence="9" id="KW-0784">Thiamine biosynthesis</keyword>
<evidence type="ECO:0000313" key="11">
    <source>
        <dbReference type="EMBL" id="KFJ05188.1"/>
    </source>
</evidence>